<feature type="compositionally biased region" description="Pro residues" evidence="1">
    <location>
        <begin position="45"/>
        <end position="58"/>
    </location>
</feature>
<protein>
    <submittedName>
        <fullName evidence="2">Uncharacterized protein</fullName>
    </submittedName>
</protein>
<dbReference type="Proteomes" id="UP000054560">
    <property type="component" value="Unassembled WGS sequence"/>
</dbReference>
<dbReference type="RefSeq" id="XP_014160338.1">
    <property type="nucleotide sequence ID" value="XM_014304863.1"/>
</dbReference>
<feature type="region of interest" description="Disordered" evidence="1">
    <location>
        <begin position="29"/>
        <end position="60"/>
    </location>
</feature>
<proteinExistence type="predicted"/>
<dbReference type="AlphaFoldDB" id="A0A0L0GC13"/>
<evidence type="ECO:0000313" key="2">
    <source>
        <dbReference type="EMBL" id="KNC86436.1"/>
    </source>
</evidence>
<gene>
    <name evidence="2" type="ORF">SARC_01392</name>
</gene>
<accession>A0A0L0GC13</accession>
<keyword evidence="3" id="KW-1185">Reference proteome</keyword>
<name>A0A0L0GC13_9EUKA</name>
<dbReference type="EMBL" id="KQ241651">
    <property type="protein sequence ID" value="KNC86436.1"/>
    <property type="molecule type" value="Genomic_DNA"/>
</dbReference>
<reference evidence="2 3" key="1">
    <citation type="submission" date="2011-02" db="EMBL/GenBank/DDBJ databases">
        <title>The Genome Sequence of Sphaeroforma arctica JP610.</title>
        <authorList>
            <consortium name="The Broad Institute Genome Sequencing Platform"/>
            <person name="Russ C."/>
            <person name="Cuomo C."/>
            <person name="Young S.K."/>
            <person name="Zeng Q."/>
            <person name="Gargeya S."/>
            <person name="Alvarado L."/>
            <person name="Berlin A."/>
            <person name="Chapman S.B."/>
            <person name="Chen Z."/>
            <person name="Freedman E."/>
            <person name="Gellesch M."/>
            <person name="Goldberg J."/>
            <person name="Griggs A."/>
            <person name="Gujja S."/>
            <person name="Heilman E."/>
            <person name="Heiman D."/>
            <person name="Howarth C."/>
            <person name="Mehta T."/>
            <person name="Neiman D."/>
            <person name="Pearson M."/>
            <person name="Roberts A."/>
            <person name="Saif S."/>
            <person name="Shea T."/>
            <person name="Shenoy N."/>
            <person name="Sisk P."/>
            <person name="Stolte C."/>
            <person name="Sykes S."/>
            <person name="White J."/>
            <person name="Yandava C."/>
            <person name="Burger G."/>
            <person name="Gray M.W."/>
            <person name="Holland P.W.H."/>
            <person name="King N."/>
            <person name="Lang F.B.F."/>
            <person name="Roger A.J."/>
            <person name="Ruiz-Trillo I."/>
            <person name="Haas B."/>
            <person name="Nusbaum C."/>
            <person name="Birren B."/>
        </authorList>
    </citation>
    <scope>NUCLEOTIDE SEQUENCE [LARGE SCALE GENOMIC DNA]</scope>
    <source>
        <strain evidence="2 3">JP610</strain>
    </source>
</reference>
<organism evidence="2 3">
    <name type="scientific">Sphaeroforma arctica JP610</name>
    <dbReference type="NCBI Taxonomy" id="667725"/>
    <lineage>
        <taxon>Eukaryota</taxon>
        <taxon>Ichthyosporea</taxon>
        <taxon>Ichthyophonida</taxon>
        <taxon>Sphaeroforma</taxon>
    </lineage>
</organism>
<evidence type="ECO:0000256" key="1">
    <source>
        <dbReference type="SAM" id="MobiDB-lite"/>
    </source>
</evidence>
<sequence>MFTAFQFQLVMGDNKDDDSVLQIEDEAPPPQLLDEGYATPLLPATDPPTNPTHQPHPPTTHLTRHVADVKHTRYKLLTHHPRYCSLLTKVTTKGPGRCLTSLAPSFDTWKTDLYIAAASEYTTDHRATSLCL</sequence>
<evidence type="ECO:0000313" key="3">
    <source>
        <dbReference type="Proteomes" id="UP000054560"/>
    </source>
</evidence>
<dbReference type="GeneID" id="25901896"/>